<organism evidence="1 2">
    <name type="scientific">Mycobacterium cookii</name>
    <dbReference type="NCBI Taxonomy" id="1775"/>
    <lineage>
        <taxon>Bacteria</taxon>
        <taxon>Bacillati</taxon>
        <taxon>Actinomycetota</taxon>
        <taxon>Actinomycetes</taxon>
        <taxon>Mycobacteriales</taxon>
        <taxon>Mycobacteriaceae</taxon>
        <taxon>Mycobacterium</taxon>
    </lineage>
</organism>
<protein>
    <submittedName>
        <fullName evidence="1">Uncharacterized protein</fullName>
    </submittedName>
</protein>
<evidence type="ECO:0000313" key="2">
    <source>
        <dbReference type="Proteomes" id="UP000465866"/>
    </source>
</evidence>
<dbReference type="KEGG" id="mcoo:MCOO_47320"/>
<sequence length="1066" mass="112295">MVDLMDPTSLAARLQQYLVESLGVAAPLLGAQWASSNPAYHGVDATGDSTPPMSLTFSSAWNAPFTGMLSYSASGTDAQFTLDGLVITGSVAVLSQHPHAHLRLRDIFARRFGNDGSGHSVRPVPMTAVIRMSSPPSPLPAAVSLVNAGESLPAGTVTFHDANGLLIDPLFVASAWTDILDNFEVLGPNGFVKSQLNKTAGYVDSIAALDSSNTRYIHIVNPHGGSWTDPGSGHGLTVTTSGTPTRVSGYLPAAFPDSATLGAEDTSSTQPLRWGPATFGKLGKTPFSVPALLAGASLTRDFLRVIAVDLDHFLLGNRTTQDVDGVLYADAGTASEPAPLVREGSTVRFCTDGVAVLGEAHTLLSHAPTGGTSFLGYLVSPAISDSFSIPSDTSANSRWGKASATEITPSSVAPQAWDPAGAKLIRPGQTTTDGKPSITAAWNSASGTDIVVTFAAGAVPAGAFLRIYNRIFYTGPSLDQSATLFRGDGGSIVAGAASQPVQVLLKDPLNLAKSGQIGGATLHFDLHVVPNAGSPPRERIFGGYSVPVGAFGATSFTPPTATNNFSIVPVNRRGICTAAMLGLHPSSDFSPSVVVADSVAAQLVELIRQLLQFNTQANAPREALRIPTMARTESIAAIGTSSGNAGQWETVLSGGFLMPESHVEKYRQGNPGGVAGPETSVSGIFAGDQLGYDLALAANRRANDLLNRLEDYDNAIFNAPPAPASPSTISGAVLQTVSAYVETPEFGLLPESDLAGLPATVADLKSYIQNKINLPSSVSMPDLFNGNPANGDRIVAEIKREFYAARYGRRDWQWSLEFAISHARDLIYMETQCLTQNDDNEAYSFDLVDTLVHQLKSQPSLRFILVCNKKLSFDPTYNAWAQYFYGKRSDAWKQIAAAAPGRVVAVHPIGFPGRPLNIRTTVAIVDDVWCSVGTGVPRKRGFGFDGAIDVALHDAQIVDGRGSAIQQFRRTLMANILGTQAPPSGGSPNADWVRLLQPRSAFAAFSELVQQGGRGLVEPQIWPGPDSSLIQAQSAELADPDGRNLLNLLPDLLTALTLGPLEGPPS</sequence>
<name>A0A7I7L3V4_9MYCO</name>
<dbReference type="EMBL" id="AP022569">
    <property type="protein sequence ID" value="BBX48717.1"/>
    <property type="molecule type" value="Genomic_DNA"/>
</dbReference>
<dbReference type="AlphaFoldDB" id="A0A7I7L3V4"/>
<reference evidence="1 2" key="1">
    <citation type="journal article" date="2019" name="Emerg. Microbes Infect.">
        <title>Comprehensive subspecies identification of 175 nontuberculous mycobacteria species based on 7547 genomic profiles.</title>
        <authorList>
            <person name="Matsumoto Y."/>
            <person name="Kinjo T."/>
            <person name="Motooka D."/>
            <person name="Nabeya D."/>
            <person name="Jung N."/>
            <person name="Uechi K."/>
            <person name="Horii T."/>
            <person name="Iida T."/>
            <person name="Fujita J."/>
            <person name="Nakamura S."/>
        </authorList>
    </citation>
    <scope>NUCLEOTIDE SEQUENCE [LARGE SCALE GENOMIC DNA]</scope>
    <source>
        <strain evidence="1 2">JCM 12404</strain>
    </source>
</reference>
<evidence type="ECO:0000313" key="1">
    <source>
        <dbReference type="EMBL" id="BBX48717.1"/>
    </source>
</evidence>
<dbReference type="Proteomes" id="UP000465866">
    <property type="component" value="Chromosome"/>
</dbReference>
<proteinExistence type="predicted"/>
<keyword evidence="2" id="KW-1185">Reference proteome</keyword>
<gene>
    <name evidence="1" type="ORF">MCOO_47320</name>
</gene>
<accession>A0A7I7L3V4</accession>